<accession>A0A511FH45</accession>
<sequence>MDGFELTRNAYVIAYLSIGVVVCLALVRFDHTHGHRFLKDPRPTDYLYVLAPTLVLVWPAALAVLIDLMRRSAHTAG</sequence>
<dbReference type="EMBL" id="BJVQ01000088">
    <property type="protein sequence ID" value="GEL48576.1"/>
    <property type="molecule type" value="Genomic_DNA"/>
</dbReference>
<keyword evidence="4" id="KW-1185">Reference proteome</keyword>
<comment type="caution">
    <text evidence="2">The sequence shown here is derived from an EMBL/GenBank/DDBJ whole genome shotgun (WGS) entry which is preliminary data.</text>
</comment>
<dbReference type="AlphaFoldDB" id="A0A511FH45"/>
<feature type="transmembrane region" description="Helical" evidence="1">
    <location>
        <begin position="12"/>
        <end position="29"/>
    </location>
</feature>
<evidence type="ECO:0000313" key="3">
    <source>
        <dbReference type="EMBL" id="MBB5474724.1"/>
    </source>
</evidence>
<dbReference type="EMBL" id="JACHDN010000001">
    <property type="protein sequence ID" value="MBB5474724.1"/>
    <property type="molecule type" value="Genomic_DNA"/>
</dbReference>
<reference evidence="2 4" key="1">
    <citation type="submission" date="2019-07" db="EMBL/GenBank/DDBJ databases">
        <title>Whole genome shotgun sequence of Cellulomonas hominis NBRC 16055.</title>
        <authorList>
            <person name="Hosoyama A."/>
            <person name="Uohara A."/>
            <person name="Ohji S."/>
            <person name="Ichikawa N."/>
        </authorList>
    </citation>
    <scope>NUCLEOTIDE SEQUENCE [LARGE SCALE GENOMIC DNA]</scope>
    <source>
        <strain evidence="2 4">NBRC 16055</strain>
    </source>
</reference>
<protein>
    <submittedName>
        <fullName evidence="2">Uncharacterized protein</fullName>
    </submittedName>
</protein>
<keyword evidence="1" id="KW-1133">Transmembrane helix</keyword>
<gene>
    <name evidence="2" type="ORF">CHO01_36920</name>
    <name evidence="3" type="ORF">HNR08_003460</name>
</gene>
<organism evidence="2 4">
    <name type="scientific">Cellulomonas hominis</name>
    <dbReference type="NCBI Taxonomy" id="156981"/>
    <lineage>
        <taxon>Bacteria</taxon>
        <taxon>Bacillati</taxon>
        <taxon>Actinomycetota</taxon>
        <taxon>Actinomycetes</taxon>
        <taxon>Micrococcales</taxon>
        <taxon>Cellulomonadaceae</taxon>
        <taxon>Cellulomonas</taxon>
    </lineage>
</organism>
<dbReference type="Proteomes" id="UP000321723">
    <property type="component" value="Unassembled WGS sequence"/>
</dbReference>
<dbReference type="Proteomes" id="UP000564629">
    <property type="component" value="Unassembled WGS sequence"/>
</dbReference>
<evidence type="ECO:0000256" key="1">
    <source>
        <dbReference type="SAM" id="Phobius"/>
    </source>
</evidence>
<name>A0A511FH45_9CELL</name>
<dbReference type="RefSeq" id="WP_146840560.1">
    <property type="nucleotide sequence ID" value="NZ_BJVQ01000088.1"/>
</dbReference>
<reference evidence="3 5" key="2">
    <citation type="submission" date="2020-08" db="EMBL/GenBank/DDBJ databases">
        <title>Sequencing the genomes of 1000 actinobacteria strains.</title>
        <authorList>
            <person name="Klenk H.-P."/>
        </authorList>
    </citation>
    <scope>NUCLEOTIDE SEQUENCE [LARGE SCALE GENOMIC DNA]</scope>
    <source>
        <strain evidence="3 5">DSM 9581</strain>
    </source>
</reference>
<keyword evidence="1" id="KW-0472">Membrane</keyword>
<keyword evidence="1" id="KW-0812">Transmembrane</keyword>
<evidence type="ECO:0000313" key="5">
    <source>
        <dbReference type="Proteomes" id="UP000564629"/>
    </source>
</evidence>
<evidence type="ECO:0000313" key="2">
    <source>
        <dbReference type="EMBL" id="GEL48576.1"/>
    </source>
</evidence>
<feature type="transmembrane region" description="Helical" evidence="1">
    <location>
        <begin position="49"/>
        <end position="69"/>
    </location>
</feature>
<proteinExistence type="predicted"/>
<evidence type="ECO:0000313" key="4">
    <source>
        <dbReference type="Proteomes" id="UP000321723"/>
    </source>
</evidence>